<dbReference type="InterPro" id="IPR026516">
    <property type="entry name" value="THAP1/10"/>
</dbReference>
<accession>A0AAD8ZD05</accession>
<name>A0AAD8ZD05_9TELE</name>
<keyword evidence="4 12" id="KW-0863">Zinc-finger</keyword>
<evidence type="ECO:0000256" key="14">
    <source>
        <dbReference type="SAM" id="MobiDB-lite"/>
    </source>
</evidence>
<dbReference type="PROSITE" id="PS50950">
    <property type="entry name" value="ZF_THAP"/>
    <property type="match status" value="1"/>
</dbReference>
<dbReference type="SUPFAM" id="SSF57716">
    <property type="entry name" value="Glucocorticoid receptor-like (DNA-binding domain)"/>
    <property type="match status" value="1"/>
</dbReference>
<evidence type="ECO:0000256" key="4">
    <source>
        <dbReference type="ARBA" id="ARBA00022771"/>
    </source>
</evidence>
<dbReference type="Proteomes" id="UP001239994">
    <property type="component" value="Unassembled WGS sequence"/>
</dbReference>
<reference evidence="16" key="1">
    <citation type="submission" date="2023-03" db="EMBL/GenBank/DDBJ databases">
        <title>Electrophorus voltai genome.</title>
        <authorList>
            <person name="Bian C."/>
        </authorList>
    </citation>
    <scope>NUCLEOTIDE SEQUENCE</scope>
    <source>
        <strain evidence="16">CB-2022</strain>
        <tissue evidence="16">Muscle</tissue>
    </source>
</reference>
<dbReference type="InterPro" id="IPR009057">
    <property type="entry name" value="Homeodomain-like_sf"/>
</dbReference>
<dbReference type="InterPro" id="IPR025246">
    <property type="entry name" value="IS30-like_HTH"/>
</dbReference>
<keyword evidence="6 13" id="KW-0805">Transcription regulation</keyword>
<evidence type="ECO:0000259" key="15">
    <source>
        <dbReference type="PROSITE" id="PS50950"/>
    </source>
</evidence>
<evidence type="ECO:0000256" key="3">
    <source>
        <dbReference type="ARBA" id="ARBA00022723"/>
    </source>
</evidence>
<dbReference type="GO" id="GO:0001935">
    <property type="term" value="P:endothelial cell proliferation"/>
    <property type="evidence" value="ECO:0007669"/>
    <property type="project" value="UniProtKB-UniRule"/>
</dbReference>
<dbReference type="Pfam" id="PF13936">
    <property type="entry name" value="HTH_38"/>
    <property type="match status" value="1"/>
</dbReference>
<dbReference type="InterPro" id="IPR006612">
    <property type="entry name" value="THAP_Znf"/>
</dbReference>
<organism evidence="16 17">
    <name type="scientific">Electrophorus voltai</name>
    <dbReference type="NCBI Taxonomy" id="2609070"/>
    <lineage>
        <taxon>Eukaryota</taxon>
        <taxon>Metazoa</taxon>
        <taxon>Chordata</taxon>
        <taxon>Craniata</taxon>
        <taxon>Vertebrata</taxon>
        <taxon>Euteleostomi</taxon>
        <taxon>Actinopterygii</taxon>
        <taxon>Neopterygii</taxon>
        <taxon>Teleostei</taxon>
        <taxon>Ostariophysi</taxon>
        <taxon>Gymnotiformes</taxon>
        <taxon>Gymnotoidei</taxon>
        <taxon>Gymnotidae</taxon>
        <taxon>Electrophorus</taxon>
    </lineage>
</organism>
<sequence>MRCIVPGCSNTNTSTRFHSFPLSNGALCRSWLQSIRHPTFLSDTDVKVIRQERLMVCSDHFVVADYNGRCLKDGAVPSVFPWTAIRVKMLSLPFEEKCEKDDTPLTVCSQTDKGPNQQAVNITQTSQGHSILKSSEVLVSVQCLLELFKCCSVCLVECCFTVEGHERLFSVTQDCQSCGHHRVWRSHPNRTEQPVETLPEDDKCRENLCKEDKECGETFHHSQEVEDATSHPEVEHTLEPEDDNSKESMVVVPHRMKSKEVSMETKHTIVNLRSQKKSIREIAKALGLSKSTVAYIIKKKASTGDVSNKKRCGRPKKTTAEDDQIILSIMTKNPRTPVQQIRNTLREVGREVSVATIRRKLHSLNHTIETAFLHNLKATK</sequence>
<evidence type="ECO:0000313" key="17">
    <source>
        <dbReference type="Proteomes" id="UP001239994"/>
    </source>
</evidence>
<dbReference type="PANTHER" id="PTHR46600">
    <property type="entry name" value="THAP DOMAIN-CONTAINING"/>
    <property type="match status" value="1"/>
</dbReference>
<keyword evidence="17" id="KW-1185">Reference proteome</keyword>
<dbReference type="SMART" id="SM00980">
    <property type="entry name" value="THAP"/>
    <property type="match status" value="1"/>
</dbReference>
<dbReference type="EMBL" id="JAROKS010000014">
    <property type="protein sequence ID" value="KAK1797293.1"/>
    <property type="molecule type" value="Genomic_DNA"/>
</dbReference>
<keyword evidence="5" id="KW-0862">Zinc</keyword>
<dbReference type="AlphaFoldDB" id="A0AAD8ZD05"/>
<evidence type="ECO:0000256" key="11">
    <source>
        <dbReference type="ARBA" id="ARBA00023306"/>
    </source>
</evidence>
<dbReference type="GO" id="GO:0008270">
    <property type="term" value="F:zinc ion binding"/>
    <property type="evidence" value="ECO:0007669"/>
    <property type="project" value="UniProtKB-KW"/>
</dbReference>
<evidence type="ECO:0000256" key="9">
    <source>
        <dbReference type="ARBA" id="ARBA00023163"/>
    </source>
</evidence>
<keyword evidence="9 13" id="KW-0804">Transcription</keyword>
<dbReference type="GO" id="GO:0003700">
    <property type="term" value="F:DNA-binding transcription factor activity"/>
    <property type="evidence" value="ECO:0007669"/>
    <property type="project" value="UniProtKB-UniRule"/>
</dbReference>
<evidence type="ECO:0000256" key="10">
    <source>
        <dbReference type="ARBA" id="ARBA00023242"/>
    </source>
</evidence>
<keyword evidence="3" id="KW-0479">Metal-binding</keyword>
<evidence type="ECO:0000256" key="6">
    <source>
        <dbReference type="ARBA" id="ARBA00023015"/>
    </source>
</evidence>
<comment type="similarity">
    <text evidence="2 13">Belongs to the THAP1 family.</text>
</comment>
<dbReference type="SMART" id="SM00692">
    <property type="entry name" value="DM3"/>
    <property type="match status" value="1"/>
</dbReference>
<evidence type="ECO:0000256" key="7">
    <source>
        <dbReference type="ARBA" id="ARBA00023054"/>
    </source>
</evidence>
<dbReference type="GO" id="GO:0005654">
    <property type="term" value="C:nucleoplasm"/>
    <property type="evidence" value="ECO:0007669"/>
    <property type="project" value="UniProtKB-SubCell"/>
</dbReference>
<evidence type="ECO:0000256" key="1">
    <source>
        <dbReference type="ARBA" id="ARBA00004642"/>
    </source>
</evidence>
<keyword evidence="11 13" id="KW-0131">Cell cycle</keyword>
<feature type="region of interest" description="Disordered" evidence="14">
    <location>
        <begin position="220"/>
        <end position="247"/>
    </location>
</feature>
<evidence type="ECO:0000256" key="12">
    <source>
        <dbReference type="PROSITE-ProRule" id="PRU00309"/>
    </source>
</evidence>
<dbReference type="Gene3D" id="1.10.10.10">
    <property type="entry name" value="Winged helix-like DNA-binding domain superfamily/Winged helix DNA-binding domain"/>
    <property type="match status" value="1"/>
</dbReference>
<keyword evidence="10 13" id="KW-0539">Nucleus</keyword>
<protein>
    <recommendedName>
        <fullName evidence="13">THAP domain-containing protein 1</fullName>
    </recommendedName>
</protein>
<evidence type="ECO:0000313" key="16">
    <source>
        <dbReference type="EMBL" id="KAK1797293.1"/>
    </source>
</evidence>
<comment type="caution">
    <text evidence="16">The sequence shown here is derived from an EMBL/GenBank/DDBJ whole genome shotgun (WGS) entry which is preliminary data.</text>
</comment>
<evidence type="ECO:0000256" key="8">
    <source>
        <dbReference type="ARBA" id="ARBA00023125"/>
    </source>
</evidence>
<comment type="function">
    <text evidence="13">DNA-binding transcription regulator that regulates endothelial cell proliferation and G1/S cell-cycle progression. Specifically binds the 5'-[AT]NTNN[GT]GGCA[AGT]-3' core DNA sequence and acts by modulating expression of pRB-E2F cell-cycle target genes.</text>
</comment>
<evidence type="ECO:0000256" key="2">
    <source>
        <dbReference type="ARBA" id="ARBA00006177"/>
    </source>
</evidence>
<dbReference type="SUPFAM" id="SSF46689">
    <property type="entry name" value="Homeodomain-like"/>
    <property type="match status" value="1"/>
</dbReference>
<feature type="compositionally biased region" description="Basic and acidic residues" evidence="14">
    <location>
        <begin position="220"/>
        <end position="246"/>
    </location>
</feature>
<gene>
    <name evidence="16" type="ORF">P4O66_008672</name>
</gene>
<proteinExistence type="inferred from homology"/>
<dbReference type="GO" id="GO:0043565">
    <property type="term" value="F:sequence-specific DNA binding"/>
    <property type="evidence" value="ECO:0007669"/>
    <property type="project" value="UniProtKB-UniRule"/>
</dbReference>
<comment type="subcellular location">
    <subcellularLocation>
        <location evidence="1 13">Nucleus</location>
        <location evidence="1 13">Nucleoplasm</location>
    </subcellularLocation>
</comment>
<evidence type="ECO:0000256" key="13">
    <source>
        <dbReference type="RuleBase" id="RU369073"/>
    </source>
</evidence>
<dbReference type="PANTHER" id="PTHR46600:SF1">
    <property type="entry name" value="THAP DOMAIN-CONTAINING PROTEIN 1"/>
    <property type="match status" value="1"/>
</dbReference>
<dbReference type="Pfam" id="PF05485">
    <property type="entry name" value="THAP"/>
    <property type="match status" value="1"/>
</dbReference>
<evidence type="ECO:0000256" key="5">
    <source>
        <dbReference type="ARBA" id="ARBA00022833"/>
    </source>
</evidence>
<feature type="domain" description="THAP-type" evidence="15">
    <location>
        <begin position="1"/>
        <end position="80"/>
    </location>
</feature>
<keyword evidence="8 12" id="KW-0238">DNA-binding</keyword>
<dbReference type="InterPro" id="IPR036388">
    <property type="entry name" value="WH-like_DNA-bd_sf"/>
</dbReference>
<keyword evidence="7 13" id="KW-0175">Coiled coil</keyword>